<feature type="transmembrane region" description="Helical" evidence="17">
    <location>
        <begin position="327"/>
        <end position="349"/>
    </location>
</feature>
<keyword evidence="12 17" id="KW-0520">NAD</keyword>
<evidence type="ECO:0000256" key="1">
    <source>
        <dbReference type="ARBA" id="ARBA00003257"/>
    </source>
</evidence>
<dbReference type="GO" id="GO:0003954">
    <property type="term" value="F:NADH dehydrogenase activity"/>
    <property type="evidence" value="ECO:0007669"/>
    <property type="project" value="TreeGrafter"/>
</dbReference>
<dbReference type="GO" id="GO:0031966">
    <property type="term" value="C:mitochondrial membrane"/>
    <property type="evidence" value="ECO:0007669"/>
    <property type="project" value="UniProtKB-SubCell"/>
</dbReference>
<dbReference type="PANTHER" id="PTHR43507">
    <property type="entry name" value="NADH-UBIQUINONE OXIDOREDUCTASE CHAIN 4"/>
    <property type="match status" value="1"/>
</dbReference>
<evidence type="ECO:0000256" key="11">
    <source>
        <dbReference type="ARBA" id="ARBA00022989"/>
    </source>
</evidence>
<dbReference type="EMBL" id="MH922026">
    <property type="protein sequence ID" value="QCL18091.1"/>
    <property type="molecule type" value="Genomic_DNA"/>
</dbReference>
<evidence type="ECO:0000256" key="9">
    <source>
        <dbReference type="ARBA" id="ARBA00022967"/>
    </source>
</evidence>
<evidence type="ECO:0000256" key="4">
    <source>
        <dbReference type="ARBA" id="ARBA00012944"/>
    </source>
</evidence>
<feature type="transmembrane region" description="Helical" evidence="17">
    <location>
        <begin position="403"/>
        <end position="423"/>
    </location>
</feature>
<evidence type="ECO:0000256" key="16">
    <source>
        <dbReference type="ARBA" id="ARBA00049551"/>
    </source>
</evidence>
<dbReference type="GO" id="GO:0048039">
    <property type="term" value="F:ubiquinone binding"/>
    <property type="evidence" value="ECO:0007669"/>
    <property type="project" value="TreeGrafter"/>
</dbReference>
<evidence type="ECO:0000256" key="13">
    <source>
        <dbReference type="ARBA" id="ARBA00023075"/>
    </source>
</evidence>
<evidence type="ECO:0000256" key="3">
    <source>
        <dbReference type="ARBA" id="ARBA00009025"/>
    </source>
</evidence>
<feature type="transmembrane region" description="Helical" evidence="17">
    <location>
        <begin position="133"/>
        <end position="152"/>
    </location>
</feature>
<feature type="transmembrane region" description="Helical" evidence="17">
    <location>
        <begin position="46"/>
        <end position="71"/>
    </location>
</feature>
<feature type="domain" description="NADH:quinone oxidoreductase/Mrp antiporter transmembrane" evidence="18">
    <location>
        <begin position="98"/>
        <end position="376"/>
    </location>
</feature>
<gene>
    <name evidence="19" type="primary">ND4</name>
</gene>
<keyword evidence="15 17" id="KW-0472">Membrane</keyword>
<feature type="transmembrane region" description="Helical" evidence="17">
    <location>
        <begin position="21"/>
        <end position="40"/>
    </location>
</feature>
<evidence type="ECO:0000313" key="19">
    <source>
        <dbReference type="EMBL" id="QCL18091.1"/>
    </source>
</evidence>
<feature type="transmembrane region" description="Helical" evidence="17">
    <location>
        <begin position="261"/>
        <end position="279"/>
    </location>
</feature>
<keyword evidence="13 17" id="KW-0830">Ubiquinone</keyword>
<keyword evidence="11 17" id="KW-1133">Transmembrane helix</keyword>
<evidence type="ECO:0000256" key="14">
    <source>
        <dbReference type="ARBA" id="ARBA00023128"/>
    </source>
</evidence>
<dbReference type="CTD" id="4538"/>
<feature type="transmembrane region" description="Helical" evidence="17">
    <location>
        <begin position="285"/>
        <end position="306"/>
    </location>
</feature>
<name>A0A4P8DPC6_9ARAC</name>
<feature type="transmembrane region" description="Helical" evidence="17">
    <location>
        <begin position="369"/>
        <end position="391"/>
    </location>
</feature>
<dbReference type="EC" id="7.1.1.2" evidence="4 17"/>
<accession>A0A4P8DPC6</accession>
<evidence type="ECO:0000259" key="18">
    <source>
        <dbReference type="Pfam" id="PF00361"/>
    </source>
</evidence>
<keyword evidence="8 17" id="KW-0812">Transmembrane</keyword>
<evidence type="ECO:0000256" key="5">
    <source>
        <dbReference type="ARBA" id="ARBA00021006"/>
    </source>
</evidence>
<keyword evidence="10 17" id="KW-0249">Electron transport</keyword>
<evidence type="ECO:0000256" key="8">
    <source>
        <dbReference type="ARBA" id="ARBA00022692"/>
    </source>
</evidence>
<evidence type="ECO:0000256" key="2">
    <source>
        <dbReference type="ARBA" id="ARBA00004225"/>
    </source>
</evidence>
<comment type="catalytic activity">
    <reaction evidence="16 17">
        <text>a ubiquinone + NADH + 5 H(+)(in) = a ubiquinol + NAD(+) + 4 H(+)(out)</text>
        <dbReference type="Rhea" id="RHEA:29091"/>
        <dbReference type="Rhea" id="RHEA-COMP:9565"/>
        <dbReference type="Rhea" id="RHEA-COMP:9566"/>
        <dbReference type="ChEBI" id="CHEBI:15378"/>
        <dbReference type="ChEBI" id="CHEBI:16389"/>
        <dbReference type="ChEBI" id="CHEBI:17976"/>
        <dbReference type="ChEBI" id="CHEBI:57540"/>
        <dbReference type="ChEBI" id="CHEBI:57945"/>
        <dbReference type="EC" id="7.1.1.2"/>
    </reaction>
</comment>
<reference evidence="19" key="1">
    <citation type="journal article" date="2019" name="Mitochondrial DNA Part B Resour">
        <title>The complete mitochondrial genome of Epeus alboguttatus (Araneae: Salticidae).</title>
        <authorList>
            <person name="Yang D."/>
            <person name="Yan X."/>
            <person name="Xu K."/>
            <person name="Yang W."/>
            <person name="Li C."/>
        </authorList>
    </citation>
    <scope>NUCLEOTIDE SEQUENCE</scope>
</reference>
<dbReference type="GO" id="GO:0008137">
    <property type="term" value="F:NADH dehydrogenase (ubiquinone) activity"/>
    <property type="evidence" value="ECO:0007669"/>
    <property type="project" value="UniProtKB-UniRule"/>
</dbReference>
<dbReference type="AlphaFoldDB" id="A0A4P8DPC6"/>
<dbReference type="PRINTS" id="PR01437">
    <property type="entry name" value="NUOXDRDTASE4"/>
</dbReference>
<comment type="function">
    <text evidence="1">Core subunit of the mitochondrial membrane respiratory chain NADH dehydrogenase (Complex I) that is believed to belong to the minimal assembly required for catalysis. Complex I functions in the transfer of electrons from NADH to the respiratory chain. The immediate electron acceptor for the enzyme is believed to be ubiquinone.</text>
</comment>
<dbReference type="InterPro" id="IPR001750">
    <property type="entry name" value="ND/Mrp_TM"/>
</dbReference>
<comment type="similarity">
    <text evidence="3 17">Belongs to the complex I subunit 4 family.</text>
</comment>
<keyword evidence="7 17" id="KW-0679">Respiratory chain</keyword>
<comment type="function">
    <text evidence="17">Core subunit of the mitochondrial membrane respiratory chain NADH dehydrogenase (Complex I) which catalyzes electron transfer from NADH through the respiratory chain, using ubiquinone as an electron acceptor. Essential for the catalytic activity and assembly of complex I.</text>
</comment>
<comment type="subcellular location">
    <subcellularLocation>
        <location evidence="2 17">Mitochondrion membrane</location>
        <topology evidence="2 17">Multi-pass membrane protein</topology>
    </subcellularLocation>
</comment>
<evidence type="ECO:0000256" key="12">
    <source>
        <dbReference type="ARBA" id="ARBA00023027"/>
    </source>
</evidence>
<dbReference type="GO" id="GO:0042773">
    <property type="term" value="P:ATP synthesis coupled electron transport"/>
    <property type="evidence" value="ECO:0007669"/>
    <property type="project" value="InterPro"/>
</dbReference>
<sequence length="430" mass="49270">MLKWLIPSFSLLYISIMKINNISMYMIIIFQMLMTSILLFNNNFTLLSLSFMMDSLSIIMILLSLISVMLIMLSSNNIHNVSLNMMSILVVLMLTFSAKNILMFYITFEMVLIPTMILITMNGKQPERLQASIYLIMYTVMASLPLLMMIIFTNINNSFILNNMNMMKFSMIIFIMLAFLVKMPMYFTHLWLPKAHVEAPLEGSMILAAVLLKLGGYGIIRFIPLCMSSIKKMNFWLISISLIGATATSMNCIRQKDLKSLIAYSSVAHMGLVLTGLFSMKSMGLNGSLIMMVAHGLTSSGLFLLVNDLYNKYHSRNIIMFKGLLTLMPNITFWWFMFMALNISAPPSINTISEIMMMSNLLFWNNNSIIMIFMMSLMAATFSLMMFINIIHNKNYMFPATNTYQKIFISLFIHLIPLILMILKLEIMLI</sequence>
<dbReference type="InterPro" id="IPR003918">
    <property type="entry name" value="NADH_UbQ_OxRdtase"/>
</dbReference>
<feature type="transmembrane region" description="Helical" evidence="17">
    <location>
        <begin position="102"/>
        <end position="121"/>
    </location>
</feature>
<organism evidence="19">
    <name type="scientific">Epeus alboguttatus</name>
    <dbReference type="NCBI Taxonomy" id="2575944"/>
    <lineage>
        <taxon>Eukaryota</taxon>
        <taxon>Metazoa</taxon>
        <taxon>Ecdysozoa</taxon>
        <taxon>Arthropoda</taxon>
        <taxon>Chelicerata</taxon>
        <taxon>Arachnida</taxon>
        <taxon>Araneae</taxon>
        <taxon>Araneomorphae</taxon>
        <taxon>Entelegynae</taxon>
        <taxon>Dionycha</taxon>
        <taxon>Salticidae</taxon>
        <taxon>Salticinae</taxon>
        <taxon>Salticoida</taxon>
        <taxon>Plexippini</taxon>
        <taxon>Epeus</taxon>
    </lineage>
</organism>
<dbReference type="GO" id="GO:0015990">
    <property type="term" value="P:electron transport coupled proton transport"/>
    <property type="evidence" value="ECO:0007669"/>
    <property type="project" value="TreeGrafter"/>
</dbReference>
<dbReference type="PANTHER" id="PTHR43507:SF20">
    <property type="entry name" value="NADH-UBIQUINONE OXIDOREDUCTASE CHAIN 4"/>
    <property type="match status" value="1"/>
</dbReference>
<keyword evidence="6 17" id="KW-0813">Transport</keyword>
<protein>
    <recommendedName>
        <fullName evidence="5 17">NADH-ubiquinone oxidoreductase chain 4</fullName>
        <ecNumber evidence="4 17">7.1.1.2</ecNumber>
    </recommendedName>
</protein>
<keyword evidence="14 17" id="KW-0496">Mitochondrion</keyword>
<proteinExistence type="inferred from homology"/>
<evidence type="ECO:0000256" key="10">
    <source>
        <dbReference type="ARBA" id="ARBA00022982"/>
    </source>
</evidence>
<evidence type="ECO:0000256" key="7">
    <source>
        <dbReference type="ARBA" id="ARBA00022660"/>
    </source>
</evidence>
<dbReference type="RefSeq" id="YP_009655374.1">
    <property type="nucleotide sequence ID" value="NC_042829.1"/>
</dbReference>
<evidence type="ECO:0000256" key="17">
    <source>
        <dbReference type="RuleBase" id="RU003297"/>
    </source>
</evidence>
<geneLocation type="mitochondrion" evidence="19"/>
<keyword evidence="9" id="KW-1278">Translocase</keyword>
<dbReference type="GeneID" id="40489034"/>
<dbReference type="Pfam" id="PF00361">
    <property type="entry name" value="Proton_antipo_M"/>
    <property type="match status" value="1"/>
</dbReference>
<evidence type="ECO:0000256" key="6">
    <source>
        <dbReference type="ARBA" id="ARBA00022448"/>
    </source>
</evidence>
<feature type="transmembrane region" description="Helical" evidence="17">
    <location>
        <begin position="204"/>
        <end position="223"/>
    </location>
</feature>
<evidence type="ECO:0000256" key="15">
    <source>
        <dbReference type="ARBA" id="ARBA00023136"/>
    </source>
</evidence>
<feature type="transmembrane region" description="Helical" evidence="17">
    <location>
        <begin position="172"/>
        <end position="192"/>
    </location>
</feature>